<name>A0A8J3CZ23_9BACT</name>
<reference evidence="3" key="2">
    <citation type="submission" date="2020-09" db="EMBL/GenBank/DDBJ databases">
        <authorList>
            <person name="Sun Q."/>
            <person name="Kim S."/>
        </authorList>
    </citation>
    <scope>NUCLEOTIDE SEQUENCE</scope>
    <source>
        <strain evidence="3">KCTC 23224</strain>
    </source>
</reference>
<dbReference type="Proteomes" id="UP000642809">
    <property type="component" value="Unassembled WGS sequence"/>
</dbReference>
<proteinExistence type="predicted"/>
<dbReference type="PANTHER" id="PTHR16026:SF0">
    <property type="entry name" value="CARTILAGE ACIDIC PROTEIN 1"/>
    <property type="match status" value="1"/>
</dbReference>
<sequence length="253" mass="28428">MKKFNAYKLWLIAVVFGVACSKKEQAAPPNTLFEKIPASISGVDFRNDLSFDDQFNIFTYRNYYNGGGVAVGDVNGDGLMDIYLTANMGPNKLYLNQGDFTFKDVTEEAGVAGTRAWSTGVAMADVNGDGLLDIYVCNSGDVKGDNKQNELFINNGDGTFTEMAEAYGLADEGFSTHAVFFDYDNDGDLDLYLLNNSYQAIGSFNKMQNERPRRDPVGGDKLFRNDGGEIYRCFRRSGYLWFSNRFWLRNYHR</sequence>
<evidence type="ECO:0000313" key="4">
    <source>
        <dbReference type="Proteomes" id="UP000642809"/>
    </source>
</evidence>
<dbReference type="InterPro" id="IPR027039">
    <property type="entry name" value="Crtac1"/>
</dbReference>
<dbReference type="InterPro" id="IPR028994">
    <property type="entry name" value="Integrin_alpha_N"/>
</dbReference>
<dbReference type="Pfam" id="PF13517">
    <property type="entry name" value="FG-GAP_3"/>
    <property type="match status" value="2"/>
</dbReference>
<evidence type="ECO:0000313" key="3">
    <source>
        <dbReference type="EMBL" id="GHB37943.1"/>
    </source>
</evidence>
<protein>
    <recommendedName>
        <fullName evidence="5">Repeat domain-containing protein</fullName>
    </recommendedName>
</protein>
<evidence type="ECO:0000256" key="2">
    <source>
        <dbReference type="SAM" id="SignalP"/>
    </source>
</evidence>
<dbReference type="InterPro" id="IPR013517">
    <property type="entry name" value="FG-GAP"/>
</dbReference>
<evidence type="ECO:0000256" key="1">
    <source>
        <dbReference type="ARBA" id="ARBA00022729"/>
    </source>
</evidence>
<dbReference type="PROSITE" id="PS51257">
    <property type="entry name" value="PROKAR_LIPOPROTEIN"/>
    <property type="match status" value="1"/>
</dbReference>
<comment type="caution">
    <text evidence="3">The sequence shown here is derived from an EMBL/GenBank/DDBJ whole genome shotgun (WGS) entry which is preliminary data.</text>
</comment>
<dbReference type="EMBL" id="BMYF01000010">
    <property type="protein sequence ID" value="GHB37943.1"/>
    <property type="molecule type" value="Genomic_DNA"/>
</dbReference>
<keyword evidence="1 2" id="KW-0732">Signal</keyword>
<reference evidence="3" key="1">
    <citation type="journal article" date="2014" name="Int. J. Syst. Evol. Microbiol.">
        <title>Complete genome sequence of Corynebacterium casei LMG S-19264T (=DSM 44701T), isolated from a smear-ripened cheese.</title>
        <authorList>
            <consortium name="US DOE Joint Genome Institute (JGI-PGF)"/>
            <person name="Walter F."/>
            <person name="Albersmeier A."/>
            <person name="Kalinowski J."/>
            <person name="Ruckert C."/>
        </authorList>
    </citation>
    <scope>NUCLEOTIDE SEQUENCE</scope>
    <source>
        <strain evidence="3">KCTC 23224</strain>
    </source>
</reference>
<feature type="signal peptide" evidence="2">
    <location>
        <begin position="1"/>
        <end position="26"/>
    </location>
</feature>
<accession>A0A8J3CZ23</accession>
<dbReference type="PANTHER" id="PTHR16026">
    <property type="entry name" value="CARTILAGE ACIDIC PROTEIN 1"/>
    <property type="match status" value="1"/>
</dbReference>
<gene>
    <name evidence="3" type="ORF">GCM10008106_18970</name>
</gene>
<dbReference type="SUPFAM" id="SSF69318">
    <property type="entry name" value="Integrin alpha N-terminal domain"/>
    <property type="match status" value="1"/>
</dbReference>
<feature type="chain" id="PRO_5035292735" description="Repeat domain-containing protein" evidence="2">
    <location>
        <begin position="27"/>
        <end position="253"/>
    </location>
</feature>
<dbReference type="Gene3D" id="2.130.10.130">
    <property type="entry name" value="Integrin alpha, N-terminal"/>
    <property type="match status" value="1"/>
</dbReference>
<dbReference type="AlphaFoldDB" id="A0A8J3CZ23"/>
<organism evidence="3 4">
    <name type="scientific">Mongoliitalea lutea</name>
    <dbReference type="NCBI Taxonomy" id="849756"/>
    <lineage>
        <taxon>Bacteria</taxon>
        <taxon>Pseudomonadati</taxon>
        <taxon>Bacteroidota</taxon>
        <taxon>Cytophagia</taxon>
        <taxon>Cytophagales</taxon>
        <taxon>Cyclobacteriaceae</taxon>
        <taxon>Mongoliitalea</taxon>
    </lineage>
</organism>
<keyword evidence="4" id="KW-1185">Reference proteome</keyword>
<evidence type="ECO:0008006" key="5">
    <source>
        <dbReference type="Google" id="ProtNLM"/>
    </source>
</evidence>